<gene>
    <name evidence="2" type="ORF">NE237_028271</name>
</gene>
<accession>A0A9Q0JSQ3</accession>
<evidence type="ECO:0000313" key="3">
    <source>
        <dbReference type="Proteomes" id="UP001141806"/>
    </source>
</evidence>
<name>A0A9Q0JSQ3_9MAGN</name>
<reference evidence="2" key="1">
    <citation type="journal article" date="2023" name="Plant J.">
        <title>The genome of the king protea, Protea cynaroides.</title>
        <authorList>
            <person name="Chang J."/>
            <person name="Duong T.A."/>
            <person name="Schoeman C."/>
            <person name="Ma X."/>
            <person name="Roodt D."/>
            <person name="Barker N."/>
            <person name="Li Z."/>
            <person name="Van de Peer Y."/>
            <person name="Mizrachi E."/>
        </authorList>
    </citation>
    <scope>NUCLEOTIDE SEQUENCE</scope>
    <source>
        <tissue evidence="2">Young leaves</tissue>
    </source>
</reference>
<dbReference type="AlphaFoldDB" id="A0A9Q0JSQ3"/>
<evidence type="ECO:0000256" key="1">
    <source>
        <dbReference type="SAM" id="SignalP"/>
    </source>
</evidence>
<organism evidence="2 3">
    <name type="scientific">Protea cynaroides</name>
    <dbReference type="NCBI Taxonomy" id="273540"/>
    <lineage>
        <taxon>Eukaryota</taxon>
        <taxon>Viridiplantae</taxon>
        <taxon>Streptophyta</taxon>
        <taxon>Embryophyta</taxon>
        <taxon>Tracheophyta</taxon>
        <taxon>Spermatophyta</taxon>
        <taxon>Magnoliopsida</taxon>
        <taxon>Proteales</taxon>
        <taxon>Proteaceae</taxon>
        <taxon>Protea</taxon>
    </lineage>
</organism>
<proteinExistence type="predicted"/>
<feature type="chain" id="PRO_5040444758" evidence="1">
    <location>
        <begin position="30"/>
        <end position="177"/>
    </location>
</feature>
<comment type="caution">
    <text evidence="2">The sequence shown here is derived from an EMBL/GenBank/DDBJ whole genome shotgun (WGS) entry which is preliminary data.</text>
</comment>
<keyword evidence="1" id="KW-0732">Signal</keyword>
<protein>
    <submittedName>
        <fullName evidence="2">Uncharacterized protein</fullName>
    </submittedName>
</protein>
<dbReference type="EMBL" id="JAMYWD010000012">
    <property type="protein sequence ID" value="KAJ4951439.1"/>
    <property type="molecule type" value="Genomic_DNA"/>
</dbReference>
<evidence type="ECO:0000313" key="2">
    <source>
        <dbReference type="EMBL" id="KAJ4951439.1"/>
    </source>
</evidence>
<keyword evidence="3" id="KW-1185">Reference proteome</keyword>
<sequence>MDGWYREKWLLFDCLTWLLLVTLTQVSSPQLSLSSASAILAAYINGDSRDDFGVLNRREGIVFKLKGEEGCVQGEGRWCVSSGFSRCWNLWYGLEFSWYVKVWLDHGESGSWNMLKIKVDSLMISGMQDGKMYATLTYQTNQVIQSHQIDALKVWFILSLEVKTEMFLLSLCTPVDA</sequence>
<dbReference type="Proteomes" id="UP001141806">
    <property type="component" value="Unassembled WGS sequence"/>
</dbReference>
<feature type="signal peptide" evidence="1">
    <location>
        <begin position="1"/>
        <end position="29"/>
    </location>
</feature>